<sequence>MRPLIRRFSLLAVGLTVFLSLFSWMQPVQAQALRSSAPILFAEASYRNEADAKLAEIGQKIDLNNTNIFAFTKYRGLYPTIASKVVANAPYESVEDVLSIAGLSENQKQLLEANLENFTVTDPADALVSGADRYNNGAYK</sequence>
<dbReference type="GO" id="GO:0031676">
    <property type="term" value="C:plasma membrane-derived thylakoid membrane"/>
    <property type="evidence" value="ECO:0007669"/>
    <property type="project" value="UniProtKB-SubCell"/>
</dbReference>
<dbReference type="Pfam" id="PF06514">
    <property type="entry name" value="PsbU"/>
    <property type="match status" value="1"/>
</dbReference>
<evidence type="ECO:0000313" key="9">
    <source>
        <dbReference type="Proteomes" id="UP000031561"/>
    </source>
</evidence>
<evidence type="ECO:0000256" key="1">
    <source>
        <dbReference type="ARBA" id="ARBA00004170"/>
    </source>
</evidence>
<keyword evidence="3 7" id="KW-0249">Electron transport</keyword>
<keyword evidence="5 7" id="KW-0472">Membrane</keyword>
<evidence type="ECO:0000256" key="4">
    <source>
        <dbReference type="ARBA" id="ARBA00023078"/>
    </source>
</evidence>
<comment type="similarity">
    <text evidence="2 7">Belongs to the PsbU family.</text>
</comment>
<dbReference type="SUPFAM" id="SSF81585">
    <property type="entry name" value="PsbU/PolX domain-like"/>
    <property type="match status" value="1"/>
</dbReference>
<evidence type="ECO:0000256" key="7">
    <source>
        <dbReference type="HAMAP-Rule" id="MF_00589"/>
    </source>
</evidence>
<dbReference type="Gene3D" id="1.10.150.320">
    <property type="entry name" value="Photosystem II 12 kDa extrinsic protein"/>
    <property type="match status" value="1"/>
</dbReference>
<evidence type="ECO:0000313" key="8">
    <source>
        <dbReference type="EMBL" id="MCM1982090.1"/>
    </source>
</evidence>
<evidence type="ECO:0000256" key="2">
    <source>
        <dbReference type="ARBA" id="ARBA00010827"/>
    </source>
</evidence>
<proteinExistence type="inferred from homology"/>
<dbReference type="GO" id="GO:0015979">
    <property type="term" value="P:photosynthesis"/>
    <property type="evidence" value="ECO:0007669"/>
    <property type="project" value="UniProtKB-UniRule"/>
</dbReference>
<name>A0ABD4T149_9CYAN</name>
<evidence type="ECO:0000256" key="3">
    <source>
        <dbReference type="ARBA" id="ARBA00022982"/>
    </source>
</evidence>
<evidence type="ECO:0000256" key="6">
    <source>
        <dbReference type="ARBA" id="ARBA00023276"/>
    </source>
</evidence>
<keyword evidence="6 7" id="KW-0604">Photosystem II</keyword>
<evidence type="ECO:0000256" key="5">
    <source>
        <dbReference type="ARBA" id="ARBA00023136"/>
    </source>
</evidence>
<dbReference type="InterPro" id="IPR010527">
    <property type="entry name" value="PSII_PsbU"/>
</dbReference>
<organism evidence="8 9">
    <name type="scientific">Lyngbya confervoides BDU141951</name>
    <dbReference type="NCBI Taxonomy" id="1574623"/>
    <lineage>
        <taxon>Bacteria</taxon>
        <taxon>Bacillati</taxon>
        <taxon>Cyanobacteriota</taxon>
        <taxon>Cyanophyceae</taxon>
        <taxon>Oscillatoriophycideae</taxon>
        <taxon>Oscillatoriales</taxon>
        <taxon>Microcoleaceae</taxon>
        <taxon>Lyngbya</taxon>
    </lineage>
</organism>
<comment type="caution">
    <text evidence="8">The sequence shown here is derived from an EMBL/GenBank/DDBJ whole genome shotgun (WGS) entry which is preliminary data.</text>
</comment>
<gene>
    <name evidence="7 8" type="primary">psbU</name>
    <name evidence="8" type="ORF">QQ91_0004485</name>
</gene>
<keyword evidence="7" id="KW-0813">Transport</keyword>
<dbReference type="Proteomes" id="UP000031561">
    <property type="component" value="Unassembled WGS sequence"/>
</dbReference>
<comment type="subunit">
    <text evidence="7">PSII is composed of 1 copy each of membrane proteins PsbA, PsbB, PsbC, PsbD, PsbE, PsbF, PsbH, PsbI, PsbJ, PsbK, PsbL, PsbM, PsbT, PsbX, PsbY, PsbZ, Psb30/Ycf12, peripheral proteins PsbO, CyanoQ (PsbQ), PsbU, PsbV and a large number of cofactors. It forms dimeric complexes.</text>
</comment>
<protein>
    <recommendedName>
        <fullName evidence="7">Photosystem II extrinsic protein U</fullName>
        <shortName evidence="7">PSII-U</shortName>
        <shortName evidence="7">PsbU</shortName>
    </recommendedName>
    <alternativeName>
        <fullName evidence="7">Photosystem II 12 kDa extrinsic protein</fullName>
        <shortName evidence="7">PS II complex 12 kDa extrinsic protein</shortName>
    </alternativeName>
</protein>
<dbReference type="AlphaFoldDB" id="A0ABD4T149"/>
<dbReference type="NCBIfam" id="NF002708">
    <property type="entry name" value="PRK02515.1"/>
    <property type="match status" value="1"/>
</dbReference>
<reference evidence="8 9" key="1">
    <citation type="journal article" date="2015" name="Genome Announc.">
        <title>Draft Genome Sequence of Filamentous Marine Cyanobacterium Lyngbya confervoides Strain BDU141951.</title>
        <authorList>
            <person name="Chandrababunaidu M.M."/>
            <person name="Sen D."/>
            <person name="Tripathy S."/>
        </authorList>
    </citation>
    <scope>NUCLEOTIDE SEQUENCE [LARGE SCALE GENOMIC DNA]</scope>
    <source>
        <strain evidence="8 9">BDU141951</strain>
    </source>
</reference>
<keyword evidence="7" id="KW-0602">Photosynthesis</keyword>
<dbReference type="GO" id="GO:0009523">
    <property type="term" value="C:photosystem II"/>
    <property type="evidence" value="ECO:0007669"/>
    <property type="project" value="UniProtKB-KW"/>
</dbReference>
<accession>A0ABD4T149</accession>
<comment type="function">
    <text evidence="7">One of the extrinsic, lumenal subunits of photosystem II (PSII). PSII is a light-driven water plastoquinone oxidoreductase, using light energy to abstract electrons from H(2)O, generating a proton gradient subsequently used for ATP formation. The extrinsic proteins stabilize the structure of photosystem II oxygen-evolving complex (OEC), the ion environment of oxygen evolution and protect the OEC against heat-induced inactivation.</text>
</comment>
<keyword evidence="4 7" id="KW-0793">Thylakoid</keyword>
<dbReference type="EMBL" id="JTHE03000029">
    <property type="protein sequence ID" value="MCM1982090.1"/>
    <property type="molecule type" value="Genomic_DNA"/>
</dbReference>
<dbReference type="RefSeq" id="WP_166280545.1">
    <property type="nucleotide sequence ID" value="NZ_JTHE03000029.1"/>
</dbReference>
<dbReference type="HAMAP" id="MF_00589">
    <property type="entry name" value="PSII_PsbU"/>
    <property type="match status" value="1"/>
</dbReference>
<keyword evidence="9" id="KW-1185">Reference proteome</keyword>
<comment type="subcellular location">
    <subcellularLocation>
        <location evidence="7">Cellular thylakoid membrane</location>
        <topology evidence="7">Peripheral membrane protein</topology>
        <orientation evidence="7">Lumenal side</orientation>
    </subcellularLocation>
    <subcellularLocation>
        <location evidence="1">Membrane</location>
        <topology evidence="1">Peripheral membrane protein</topology>
    </subcellularLocation>
</comment>